<comment type="similarity">
    <text evidence="1">Belongs to the N-acetylmuramoyl-L-alanine amidase 2 family.</text>
</comment>
<name>A0A927BI49_9BACT</name>
<feature type="compositionally biased region" description="Low complexity" evidence="2">
    <location>
        <begin position="400"/>
        <end position="413"/>
    </location>
</feature>
<accession>A0A927BI49</accession>
<gene>
    <name evidence="6" type="ORF">IC235_21230</name>
</gene>
<dbReference type="PANTHER" id="PTHR11022:SF41">
    <property type="entry name" value="PEPTIDOGLYCAN-RECOGNITION PROTEIN LC-RELATED"/>
    <property type="match status" value="1"/>
</dbReference>
<dbReference type="SUPFAM" id="SSF55846">
    <property type="entry name" value="N-acetylmuramoyl-L-alanine amidase-like"/>
    <property type="match status" value="1"/>
</dbReference>
<organism evidence="6 7">
    <name type="scientific">Hymenobacter montanus</name>
    <dbReference type="NCBI Taxonomy" id="2771359"/>
    <lineage>
        <taxon>Bacteria</taxon>
        <taxon>Pseudomonadati</taxon>
        <taxon>Bacteroidota</taxon>
        <taxon>Cytophagia</taxon>
        <taxon>Cytophagales</taxon>
        <taxon>Hymenobacteraceae</taxon>
        <taxon>Hymenobacter</taxon>
    </lineage>
</organism>
<evidence type="ECO:0000259" key="5">
    <source>
        <dbReference type="SMART" id="SM00701"/>
    </source>
</evidence>
<feature type="compositionally biased region" description="Pro residues" evidence="2">
    <location>
        <begin position="390"/>
        <end position="399"/>
    </location>
</feature>
<dbReference type="PANTHER" id="PTHR11022">
    <property type="entry name" value="PEPTIDOGLYCAN RECOGNITION PROTEIN"/>
    <property type="match status" value="1"/>
</dbReference>
<dbReference type="GO" id="GO:0009253">
    <property type="term" value="P:peptidoglycan catabolic process"/>
    <property type="evidence" value="ECO:0007669"/>
    <property type="project" value="InterPro"/>
</dbReference>
<dbReference type="InterPro" id="IPR026444">
    <property type="entry name" value="Secre_tail"/>
</dbReference>
<dbReference type="InterPro" id="IPR015510">
    <property type="entry name" value="PGRP"/>
</dbReference>
<feature type="signal peptide" evidence="3">
    <location>
        <begin position="1"/>
        <end position="22"/>
    </location>
</feature>
<feature type="domain" description="N-acetylmuramoyl-L-alanine amidase" evidence="4">
    <location>
        <begin position="217"/>
        <end position="364"/>
    </location>
</feature>
<feature type="region of interest" description="Disordered" evidence="2">
    <location>
        <begin position="382"/>
        <end position="413"/>
    </location>
</feature>
<dbReference type="EMBL" id="JACXAD010000037">
    <property type="protein sequence ID" value="MBD2770417.1"/>
    <property type="molecule type" value="Genomic_DNA"/>
</dbReference>
<evidence type="ECO:0000259" key="4">
    <source>
        <dbReference type="SMART" id="SM00644"/>
    </source>
</evidence>
<evidence type="ECO:0000256" key="2">
    <source>
        <dbReference type="SAM" id="MobiDB-lite"/>
    </source>
</evidence>
<evidence type="ECO:0000313" key="6">
    <source>
        <dbReference type="EMBL" id="MBD2770417.1"/>
    </source>
</evidence>
<comment type="caution">
    <text evidence="6">The sequence shown here is derived from an EMBL/GenBank/DDBJ whole genome shotgun (WGS) entry which is preliminary data.</text>
</comment>
<protein>
    <submittedName>
        <fullName evidence="6">N-acetylmuramoyl-L-alanine amidase</fullName>
    </submittedName>
</protein>
<evidence type="ECO:0000256" key="1">
    <source>
        <dbReference type="ARBA" id="ARBA00007553"/>
    </source>
</evidence>
<dbReference type="GO" id="GO:0008270">
    <property type="term" value="F:zinc ion binding"/>
    <property type="evidence" value="ECO:0007669"/>
    <property type="project" value="InterPro"/>
</dbReference>
<dbReference type="Pfam" id="PF01510">
    <property type="entry name" value="Amidase_2"/>
    <property type="match status" value="1"/>
</dbReference>
<dbReference type="GO" id="GO:0008745">
    <property type="term" value="F:N-acetylmuramoyl-L-alanine amidase activity"/>
    <property type="evidence" value="ECO:0007669"/>
    <property type="project" value="InterPro"/>
</dbReference>
<evidence type="ECO:0000256" key="3">
    <source>
        <dbReference type="SAM" id="SignalP"/>
    </source>
</evidence>
<proteinExistence type="inferred from homology"/>
<reference evidence="6" key="1">
    <citation type="submission" date="2020-09" db="EMBL/GenBank/DDBJ databases">
        <authorList>
            <person name="Kim M.K."/>
        </authorList>
    </citation>
    <scope>NUCLEOTIDE SEQUENCE</scope>
    <source>
        <strain evidence="6">BT664</strain>
    </source>
</reference>
<dbReference type="Gene3D" id="2.60.120.560">
    <property type="entry name" value="Exo-inulinase, domain 1"/>
    <property type="match status" value="1"/>
</dbReference>
<feature type="domain" description="Peptidoglycan recognition protein family" evidence="5">
    <location>
        <begin position="205"/>
        <end position="357"/>
    </location>
</feature>
<dbReference type="SMART" id="SM00701">
    <property type="entry name" value="PGRP"/>
    <property type="match status" value="1"/>
</dbReference>
<dbReference type="SMART" id="SM00644">
    <property type="entry name" value="Ami_2"/>
    <property type="match status" value="1"/>
</dbReference>
<dbReference type="InterPro" id="IPR036505">
    <property type="entry name" value="Amidase/PGRP_sf"/>
</dbReference>
<dbReference type="CDD" id="cd06583">
    <property type="entry name" value="PGRP"/>
    <property type="match status" value="1"/>
</dbReference>
<sequence length="789" mass="85127">MKHTTHLFLLLLLSAVFGRAQAQTENAAPADQPRLRGEGKAQVTLALDHDQSLAARQNLQVTPGGASLRAGQTKGVLTSQPIRISLTDPLPFVSVVPIWHGQNLFHTNVTLEVRTSTNGRKWSDWQKTSFEGHADDVATRRVGKMLQFEPTIGYVQYRATMSSLTGSAPTLTRLEVVFFSPGETPAIAPDAESQANRASAACTKPSVVSRASWRARAPVGSRNYSKVTHLVVHHEEGSNTASDWAARVRAIEAFHIDGNGWADIGYNYLIDPNGVIYEGRSGGDNVVGAHFCGGNTNTIGVCMLGSYTSIRPTAAALESLKKLLGWKASLEGINVTGTSNHYQAGVIPNVCGHRDNKGCTSCPGDALYAYLPTMRTNIQSYISNSCGSTPQPPQPPQPPVTDTTPPTTSITGPSSAMANFTVTFADADNRAVAARFYQPLEWRNGEWRANRGNGFYNDNFGAATLHPDYALGLADWQGSWAPAQGRLRQSNTTATNTALSTFLSQQAGNTYLYTFAAKVNNTTGNRRFGLHIMASDVSVRERGNSYLIWFALDQQKVSLIETIDNVLTPRASADVSILGGTFSDYKVVYNTTTGVLSAYLNNRLVVSWTDPTPLTTGAHISLRTSEADVEFDDLKVLKSRGTTALITVGAANSNDVRTSASPGAKIKSLVKDAADNWSEFGNLDVNIALEPTSNPSLTGQDPAAFRAQVFPNPVPDAATHVAYFLDLPQQVTMTVTDLWGKPLVKLRNGVQAAGHHEVSLGTQELKPGVYLLRIEGADGRVELMRILKQ</sequence>
<keyword evidence="3" id="KW-0732">Signal</keyword>
<dbReference type="Gene3D" id="3.40.80.10">
    <property type="entry name" value="Peptidoglycan recognition protein-like"/>
    <property type="match status" value="1"/>
</dbReference>
<feature type="chain" id="PRO_5037778829" evidence="3">
    <location>
        <begin position="23"/>
        <end position="789"/>
    </location>
</feature>
<dbReference type="RefSeq" id="WP_191007227.1">
    <property type="nucleotide sequence ID" value="NZ_JACXAD010000037.1"/>
</dbReference>
<evidence type="ECO:0000313" key="7">
    <source>
        <dbReference type="Proteomes" id="UP000612233"/>
    </source>
</evidence>
<keyword evidence="7" id="KW-1185">Reference proteome</keyword>
<dbReference type="Proteomes" id="UP000612233">
    <property type="component" value="Unassembled WGS sequence"/>
</dbReference>
<dbReference type="InterPro" id="IPR006619">
    <property type="entry name" value="PGRP_domain_met/bac"/>
</dbReference>
<dbReference type="NCBIfam" id="TIGR04183">
    <property type="entry name" value="Por_Secre_tail"/>
    <property type="match status" value="1"/>
</dbReference>
<dbReference type="InterPro" id="IPR002502">
    <property type="entry name" value="Amidase_domain"/>
</dbReference>
<dbReference type="AlphaFoldDB" id="A0A927BI49"/>